<feature type="domain" description="DDB1- and CUL4-associated factor 12 beta-propeller" evidence="11">
    <location>
        <begin position="102"/>
        <end position="459"/>
    </location>
</feature>
<evidence type="ECO:0000256" key="1">
    <source>
        <dbReference type="ARBA" id="ARBA00004123"/>
    </source>
</evidence>
<keyword evidence="8" id="KW-0539">Nucleus</keyword>
<dbReference type="InterPro" id="IPR036322">
    <property type="entry name" value="WD40_repeat_dom_sf"/>
</dbReference>
<dbReference type="FunFam" id="2.130.10.10:FF:001037">
    <property type="entry name" value="Blast:DDB1-and CUL4-associated factor 12"/>
    <property type="match status" value="1"/>
</dbReference>
<dbReference type="AlphaFoldDB" id="A0AAJ6YUB8"/>
<keyword evidence="6" id="KW-0677">Repeat</keyword>
<dbReference type="GO" id="GO:0080008">
    <property type="term" value="C:Cul4-RING E3 ubiquitin ligase complex"/>
    <property type="evidence" value="ECO:0007669"/>
    <property type="project" value="TreeGrafter"/>
</dbReference>
<proteinExistence type="inferred from homology"/>
<gene>
    <name evidence="13" type="primary">LOC105367476</name>
</gene>
<evidence type="ECO:0000256" key="5">
    <source>
        <dbReference type="ARBA" id="ARBA00022574"/>
    </source>
</evidence>
<comment type="pathway">
    <text evidence="3">Protein modification; protein ubiquitination.</text>
</comment>
<comment type="similarity">
    <text evidence="9">Belongs to the WD repeat DCAF12 family.</text>
</comment>
<feature type="repeat" description="WD" evidence="10">
    <location>
        <begin position="210"/>
        <end position="244"/>
    </location>
</feature>
<organism evidence="12 13">
    <name type="scientific">Ceratosolen solmsi marchali</name>
    <dbReference type="NCBI Taxonomy" id="326594"/>
    <lineage>
        <taxon>Eukaryota</taxon>
        <taxon>Metazoa</taxon>
        <taxon>Ecdysozoa</taxon>
        <taxon>Arthropoda</taxon>
        <taxon>Hexapoda</taxon>
        <taxon>Insecta</taxon>
        <taxon>Pterygota</taxon>
        <taxon>Neoptera</taxon>
        <taxon>Endopterygota</taxon>
        <taxon>Hymenoptera</taxon>
        <taxon>Apocrita</taxon>
        <taxon>Proctotrupomorpha</taxon>
        <taxon>Chalcidoidea</taxon>
        <taxon>Agaonidae</taxon>
        <taxon>Agaoninae</taxon>
        <taxon>Ceratosolen</taxon>
    </lineage>
</organism>
<evidence type="ECO:0000256" key="4">
    <source>
        <dbReference type="ARBA" id="ARBA00022490"/>
    </source>
</evidence>
<accession>A0AAJ6YUB8</accession>
<dbReference type="Proteomes" id="UP000695007">
    <property type="component" value="Unplaced"/>
</dbReference>
<evidence type="ECO:0000256" key="10">
    <source>
        <dbReference type="PROSITE-ProRule" id="PRU00221"/>
    </source>
</evidence>
<evidence type="ECO:0000256" key="8">
    <source>
        <dbReference type="ARBA" id="ARBA00023242"/>
    </source>
</evidence>
<dbReference type="PANTHER" id="PTHR19860">
    <property type="entry name" value="DDB1- AND CUL4-ASSOCIATED FACTOR 12-RELATED"/>
    <property type="match status" value="1"/>
</dbReference>
<evidence type="ECO:0000313" key="12">
    <source>
        <dbReference type="Proteomes" id="UP000695007"/>
    </source>
</evidence>
<reference evidence="13" key="1">
    <citation type="submission" date="2025-08" db="UniProtKB">
        <authorList>
            <consortium name="RefSeq"/>
        </authorList>
    </citation>
    <scope>IDENTIFICATION</scope>
</reference>
<evidence type="ECO:0000256" key="3">
    <source>
        <dbReference type="ARBA" id="ARBA00004906"/>
    </source>
</evidence>
<dbReference type="GeneID" id="105367476"/>
<evidence type="ECO:0000256" key="2">
    <source>
        <dbReference type="ARBA" id="ARBA00004496"/>
    </source>
</evidence>
<dbReference type="Gene3D" id="2.130.10.10">
    <property type="entry name" value="YVTN repeat-like/Quinoprotein amine dehydrogenase"/>
    <property type="match status" value="2"/>
</dbReference>
<dbReference type="InterPro" id="IPR056151">
    <property type="entry name" value="Beta-prop_DCAF12"/>
</dbReference>
<dbReference type="PANTHER" id="PTHR19860:SF16">
    <property type="entry name" value="DDB1- AND CUL4-ASSOCIATED FACTOR 12"/>
    <property type="match status" value="1"/>
</dbReference>
<dbReference type="InterPro" id="IPR001680">
    <property type="entry name" value="WD40_rpt"/>
</dbReference>
<name>A0AAJ6YUB8_9HYME</name>
<dbReference type="GO" id="GO:0005634">
    <property type="term" value="C:nucleus"/>
    <property type="evidence" value="ECO:0007669"/>
    <property type="project" value="UniProtKB-SubCell"/>
</dbReference>
<evidence type="ECO:0000256" key="9">
    <source>
        <dbReference type="ARBA" id="ARBA00038022"/>
    </source>
</evidence>
<dbReference type="CTD" id="25853"/>
<dbReference type="SMART" id="SM00320">
    <property type="entry name" value="WD40"/>
    <property type="match status" value="3"/>
</dbReference>
<protein>
    <submittedName>
        <fullName evidence="13">DDB1- and CUL4-associated factor 12</fullName>
    </submittedName>
</protein>
<dbReference type="KEGG" id="csol:105367476"/>
<dbReference type="PROSITE" id="PS50082">
    <property type="entry name" value="WD_REPEATS_2"/>
    <property type="match status" value="1"/>
</dbReference>
<sequence length="460" mass="52134">MAETQRMTTYGRYPSCANNSRLEERRSRRLAMILERNRKSDKPDDFVCYESSDDEEETVMDGKQFLRTSFNFIDYVRSRETNTREIRKINQEFGSRHILSHDLFKEYSVSLNNMNKVFCSQWLSDRQVVFGTKCNKLMVYDVATQKLDQIPSLHGRQNSSGGLGGVAEQQCGIHSVQINPSRTLLATGGRNSTEIAIYRLPTLDPVCVGESGHRDWVYDMCWLDDEFLVSGSKDTKMALWQIDSDLSEAPDKADIPSHRLIQPVCVKECRSAQKVRSLLFNKAYKEIAVLSMNSFIHIWSAETFKQKISRKLPACQDNVCLAVHDDGLYAVGCRSYTLLLDARTLQPIKKVPSRYSGCGIRSASFQGSVLTIGTGLGMLMFYDIRAQKYLESSINSNRTVMLKASKGYVFPDEDYIDGFQNVKYTPAIYTHCYDASGTRLFCAGGPLPTNLYGNYAGLWQ</sequence>
<dbReference type="RefSeq" id="XP_011504500.1">
    <property type="nucleotide sequence ID" value="XM_011506198.1"/>
</dbReference>
<evidence type="ECO:0000313" key="13">
    <source>
        <dbReference type="RefSeq" id="XP_011504500.1"/>
    </source>
</evidence>
<dbReference type="SUPFAM" id="SSF50978">
    <property type="entry name" value="WD40 repeat-like"/>
    <property type="match status" value="1"/>
</dbReference>
<comment type="subcellular location">
    <subcellularLocation>
        <location evidence="2">Cytoplasm</location>
    </subcellularLocation>
    <subcellularLocation>
        <location evidence="1">Nucleus</location>
    </subcellularLocation>
</comment>
<dbReference type="GO" id="GO:0005737">
    <property type="term" value="C:cytoplasm"/>
    <property type="evidence" value="ECO:0007669"/>
    <property type="project" value="UniProtKB-SubCell"/>
</dbReference>
<evidence type="ECO:0000256" key="6">
    <source>
        <dbReference type="ARBA" id="ARBA00022737"/>
    </source>
</evidence>
<dbReference type="InterPro" id="IPR015943">
    <property type="entry name" value="WD40/YVTN_repeat-like_dom_sf"/>
</dbReference>
<keyword evidence="4" id="KW-0963">Cytoplasm</keyword>
<keyword evidence="12" id="KW-1185">Reference proteome</keyword>
<keyword evidence="7" id="KW-0833">Ubl conjugation pathway</keyword>
<dbReference type="InterPro" id="IPR051191">
    <property type="entry name" value="DCAF12"/>
</dbReference>
<keyword evidence="5 10" id="KW-0853">WD repeat</keyword>
<dbReference type="Pfam" id="PF23760">
    <property type="entry name" value="Beta-prop_DCAF12"/>
    <property type="match status" value="1"/>
</dbReference>
<evidence type="ECO:0000256" key="7">
    <source>
        <dbReference type="ARBA" id="ARBA00022786"/>
    </source>
</evidence>
<evidence type="ECO:0000259" key="11">
    <source>
        <dbReference type="Pfam" id="PF23760"/>
    </source>
</evidence>